<evidence type="ECO:0000256" key="2">
    <source>
        <dbReference type="ARBA" id="ARBA00022747"/>
    </source>
</evidence>
<dbReference type="InterPro" id="IPR044946">
    <property type="entry name" value="Restrct_endonuc_typeI_TRD_sf"/>
</dbReference>
<comment type="caution">
    <text evidence="5">The sequence shown here is derived from an EMBL/GenBank/DDBJ whole genome shotgun (WGS) entry which is preliminary data.</text>
</comment>
<keyword evidence="3" id="KW-0238">DNA-binding</keyword>
<dbReference type="RefSeq" id="WP_135399257.1">
    <property type="nucleotide sequence ID" value="NZ_SRMB01000009.1"/>
</dbReference>
<keyword evidence="5" id="KW-0540">Nuclease</keyword>
<name>A0A4Z0PT35_9BACT</name>
<dbReference type="Pfam" id="PF01420">
    <property type="entry name" value="Methylase_S"/>
    <property type="match status" value="2"/>
</dbReference>
<comment type="similarity">
    <text evidence="1">Belongs to the type-I restriction system S methylase family.</text>
</comment>
<dbReference type="PANTHER" id="PTHR43140:SF1">
    <property type="entry name" value="TYPE I RESTRICTION ENZYME ECOKI SPECIFICITY SUBUNIT"/>
    <property type="match status" value="1"/>
</dbReference>
<dbReference type="OrthoDB" id="667970at2"/>
<dbReference type="GO" id="GO:0004519">
    <property type="term" value="F:endonuclease activity"/>
    <property type="evidence" value="ECO:0007669"/>
    <property type="project" value="UniProtKB-KW"/>
</dbReference>
<protein>
    <submittedName>
        <fullName evidence="5">Restriction endonuclease subunit S</fullName>
    </submittedName>
</protein>
<evidence type="ECO:0000256" key="3">
    <source>
        <dbReference type="ARBA" id="ARBA00023125"/>
    </source>
</evidence>
<dbReference type="EMBL" id="SRMB01000009">
    <property type="protein sequence ID" value="TGE20887.1"/>
    <property type="molecule type" value="Genomic_DNA"/>
</dbReference>
<organism evidence="5 6">
    <name type="scientific">Hymenobacter metallicola</name>
    <dbReference type="NCBI Taxonomy" id="2563114"/>
    <lineage>
        <taxon>Bacteria</taxon>
        <taxon>Pseudomonadati</taxon>
        <taxon>Bacteroidota</taxon>
        <taxon>Cytophagia</taxon>
        <taxon>Cytophagales</taxon>
        <taxon>Hymenobacteraceae</taxon>
        <taxon>Hymenobacter</taxon>
    </lineage>
</organism>
<reference evidence="5 6" key="1">
    <citation type="submission" date="2019-04" db="EMBL/GenBank/DDBJ databases">
        <authorList>
            <person name="Feng G."/>
            <person name="Zhang J."/>
            <person name="Zhu H."/>
        </authorList>
    </citation>
    <scope>NUCLEOTIDE SEQUENCE [LARGE SCALE GENOMIC DNA]</scope>
    <source>
        <strain evidence="5 6">9PBR-1</strain>
    </source>
</reference>
<dbReference type="PANTHER" id="PTHR43140">
    <property type="entry name" value="TYPE-1 RESTRICTION ENZYME ECOKI SPECIFICITY PROTEIN"/>
    <property type="match status" value="1"/>
</dbReference>
<dbReference type="InterPro" id="IPR051212">
    <property type="entry name" value="Type-I_RE_S_subunit"/>
</dbReference>
<proteinExistence type="inferred from homology"/>
<keyword evidence="6" id="KW-1185">Reference proteome</keyword>
<evidence type="ECO:0000313" key="5">
    <source>
        <dbReference type="EMBL" id="TGE20887.1"/>
    </source>
</evidence>
<evidence type="ECO:0000259" key="4">
    <source>
        <dbReference type="Pfam" id="PF01420"/>
    </source>
</evidence>
<dbReference type="GO" id="GO:0009307">
    <property type="term" value="P:DNA restriction-modification system"/>
    <property type="evidence" value="ECO:0007669"/>
    <property type="project" value="UniProtKB-KW"/>
</dbReference>
<feature type="domain" description="Type I restriction modification DNA specificity" evidence="4">
    <location>
        <begin position="99"/>
        <end position="178"/>
    </location>
</feature>
<keyword evidence="2" id="KW-0680">Restriction system</keyword>
<feature type="domain" description="Type I restriction modification DNA specificity" evidence="4">
    <location>
        <begin position="226"/>
        <end position="407"/>
    </location>
</feature>
<keyword evidence="5" id="KW-0378">Hydrolase</keyword>
<gene>
    <name evidence="5" type="ORF">E5K02_25120</name>
</gene>
<accession>A0A4Z0PT35</accession>
<evidence type="ECO:0000313" key="6">
    <source>
        <dbReference type="Proteomes" id="UP000298471"/>
    </source>
</evidence>
<dbReference type="InterPro" id="IPR000055">
    <property type="entry name" value="Restrct_endonuc_typeI_TRD"/>
</dbReference>
<dbReference type="SUPFAM" id="SSF116734">
    <property type="entry name" value="DNA methylase specificity domain"/>
    <property type="match status" value="2"/>
</dbReference>
<dbReference type="Proteomes" id="UP000298471">
    <property type="component" value="Unassembled WGS sequence"/>
</dbReference>
<evidence type="ECO:0000256" key="1">
    <source>
        <dbReference type="ARBA" id="ARBA00010923"/>
    </source>
</evidence>
<dbReference type="GO" id="GO:0003677">
    <property type="term" value="F:DNA binding"/>
    <property type="evidence" value="ECO:0007669"/>
    <property type="project" value="UniProtKB-KW"/>
</dbReference>
<keyword evidence="5" id="KW-0255">Endonuclease</keyword>
<dbReference type="Gene3D" id="3.90.220.20">
    <property type="entry name" value="DNA methylase specificity domains"/>
    <property type="match status" value="2"/>
</dbReference>
<sequence>MKQYENVKESGAEWLGKVPTHWPLKKLKHTVELNSNECADEGITFKVALENIESGTGKHIPTEVPGFEGIGNTFQADDVLFSKLRPYLAKVLHPKTSGIAVGEILVLTPNKELYDSRFLFYQLLSSAFISVVDSSTYGSKMPRASWSFIKELQLPVPPLSEQRIIANFLDRKTEKLEKLLTHKQDLLDLLQRKRQAFINEAVTEGLNSLAPRKSSGVEWLGELPAHWEVRRLKTVSQFITSGSRGWAEYYSDEGSIFLRIGNLSSSSIDLKLHNLQRVTPPSGSEGERTRVQPNDLLISITALLGAVGVVPQVIEEAYVNQHIALVRLNQDIVHPRWVAYFLSSPVGKHQFKTLTNGGTKEGLTLGDITSLVLPYPSYEEQCSIVDYIETRVRNIDKAASAILAQIETLKAYRQALISEVVTGKVDVRTSAAASSSAPKSMPQQLGLFE</sequence>
<dbReference type="AlphaFoldDB" id="A0A4Z0PT35"/>